<gene>
    <name evidence="2" type="ORF">BEWA_007010</name>
</gene>
<proteinExistence type="predicted"/>
<dbReference type="eggNOG" id="ENOG502QWWS">
    <property type="taxonomic scope" value="Eukaryota"/>
</dbReference>
<organism evidence="2 3">
    <name type="scientific">Theileria equi strain WA</name>
    <dbReference type="NCBI Taxonomy" id="1537102"/>
    <lineage>
        <taxon>Eukaryota</taxon>
        <taxon>Sar</taxon>
        <taxon>Alveolata</taxon>
        <taxon>Apicomplexa</taxon>
        <taxon>Aconoidasida</taxon>
        <taxon>Piroplasmida</taxon>
        <taxon>Theileriidae</taxon>
        <taxon>Theileria</taxon>
    </lineage>
</organism>
<keyword evidence="3" id="KW-1185">Reference proteome</keyword>
<keyword evidence="1" id="KW-0175">Coiled coil</keyword>
<evidence type="ECO:0000313" key="2">
    <source>
        <dbReference type="EMBL" id="AFZ81292.1"/>
    </source>
</evidence>
<dbReference type="Proteomes" id="UP000031512">
    <property type="component" value="Chromosome 3"/>
</dbReference>
<name>L0B0A9_THEEQ</name>
<feature type="coiled-coil region" evidence="1">
    <location>
        <begin position="146"/>
        <end position="198"/>
    </location>
</feature>
<dbReference type="RefSeq" id="XP_004830958.1">
    <property type="nucleotide sequence ID" value="XM_004830901.1"/>
</dbReference>
<evidence type="ECO:0000256" key="1">
    <source>
        <dbReference type="SAM" id="Coils"/>
    </source>
</evidence>
<protein>
    <submittedName>
        <fullName evidence="2">Uncharacterized protein</fullName>
    </submittedName>
</protein>
<accession>L0B0A9</accession>
<dbReference type="GeneID" id="15805644"/>
<dbReference type="AlphaFoldDB" id="L0B0A9"/>
<dbReference type="OrthoDB" id="361888at2759"/>
<dbReference type="VEuPathDB" id="PiroplasmaDB:BEWA_007010"/>
<sequence length="238" mass="27548">MIYDQTPKTKKMAVRTHLKGSSVDSELSTGTFVCTTSECSASTCDSLRNKRRKRIGSTKRVINRNISISNDDNLHSDTDSSDVAELKSEDITEDRICRRCDKLTSELTELRMQHHDTWLSNIKPLEEMLLMKESTIDRLQSEILEKDKLLLKAQKVETKKQEMDTKRRESLIKLQEEIRLLKQKNANKSIQIRELETSIKVKDDNISQLGIVIERLEKNALRDSEIIKKLRSMLENKS</sequence>
<evidence type="ECO:0000313" key="3">
    <source>
        <dbReference type="Proteomes" id="UP000031512"/>
    </source>
</evidence>
<dbReference type="EMBL" id="CP001670">
    <property type="protein sequence ID" value="AFZ81292.1"/>
    <property type="molecule type" value="Genomic_DNA"/>
</dbReference>
<dbReference type="KEGG" id="beq:BEWA_007010"/>
<reference evidence="2 3" key="1">
    <citation type="journal article" date="2012" name="BMC Genomics">
        <title>Comparative genomic analysis and phylogenetic position of Theileria equi.</title>
        <authorList>
            <person name="Kappmeyer L.S."/>
            <person name="Thiagarajan M."/>
            <person name="Herndon D.R."/>
            <person name="Ramsay J.D."/>
            <person name="Caler E."/>
            <person name="Djikeng A."/>
            <person name="Gillespie J.J."/>
            <person name="Lau A.O."/>
            <person name="Roalson E.H."/>
            <person name="Silva J.C."/>
            <person name="Silva M.G."/>
            <person name="Suarez C.E."/>
            <person name="Ueti M.W."/>
            <person name="Nene V.M."/>
            <person name="Mealey R.H."/>
            <person name="Knowles D.P."/>
            <person name="Brayton K.A."/>
        </authorList>
    </citation>
    <scope>NUCLEOTIDE SEQUENCE [LARGE SCALE GENOMIC DNA]</scope>
    <source>
        <strain evidence="2 3">WA</strain>
    </source>
</reference>